<gene>
    <name evidence="2" type="ORF">RJ639_013729</name>
</gene>
<dbReference type="SUPFAM" id="SSF56672">
    <property type="entry name" value="DNA/RNA polymerases"/>
    <property type="match status" value="1"/>
</dbReference>
<organism evidence="2 3">
    <name type="scientific">Escallonia herrerae</name>
    <dbReference type="NCBI Taxonomy" id="1293975"/>
    <lineage>
        <taxon>Eukaryota</taxon>
        <taxon>Viridiplantae</taxon>
        <taxon>Streptophyta</taxon>
        <taxon>Embryophyta</taxon>
        <taxon>Tracheophyta</taxon>
        <taxon>Spermatophyta</taxon>
        <taxon>Magnoliopsida</taxon>
        <taxon>eudicotyledons</taxon>
        <taxon>Gunneridae</taxon>
        <taxon>Pentapetalae</taxon>
        <taxon>asterids</taxon>
        <taxon>campanulids</taxon>
        <taxon>Escalloniales</taxon>
        <taxon>Escalloniaceae</taxon>
        <taxon>Escallonia</taxon>
    </lineage>
</organism>
<dbReference type="PANTHER" id="PTHR48475:SF2">
    <property type="entry name" value="RIBONUCLEASE H"/>
    <property type="match status" value="1"/>
</dbReference>
<feature type="domain" description="Reverse transcriptase/retrotransposon-derived protein RNase H-like" evidence="1">
    <location>
        <begin position="143"/>
        <end position="213"/>
    </location>
</feature>
<evidence type="ECO:0000313" key="2">
    <source>
        <dbReference type="EMBL" id="KAK3007689.1"/>
    </source>
</evidence>
<protein>
    <recommendedName>
        <fullName evidence="1">Reverse transcriptase/retrotransposon-derived protein RNase H-like domain-containing protein</fullName>
    </recommendedName>
</protein>
<evidence type="ECO:0000313" key="3">
    <source>
        <dbReference type="Proteomes" id="UP001188597"/>
    </source>
</evidence>
<dbReference type="InterPro" id="IPR043502">
    <property type="entry name" value="DNA/RNA_pol_sf"/>
</dbReference>
<comment type="caution">
    <text evidence="2">The sequence shown here is derived from an EMBL/GenBank/DDBJ whole genome shotgun (WGS) entry which is preliminary data.</text>
</comment>
<dbReference type="AlphaFoldDB" id="A0AA88VI04"/>
<keyword evidence="3" id="KW-1185">Reference proteome</keyword>
<dbReference type="Gene3D" id="1.10.340.70">
    <property type="match status" value="1"/>
</dbReference>
<dbReference type="InterPro" id="IPR041577">
    <property type="entry name" value="RT_RNaseH_2"/>
</dbReference>
<dbReference type="PANTHER" id="PTHR48475">
    <property type="entry name" value="RIBONUCLEASE H"/>
    <property type="match status" value="1"/>
</dbReference>
<name>A0AA88VI04_9ASTE</name>
<dbReference type="EMBL" id="JAVXUP010001836">
    <property type="protein sequence ID" value="KAK3007689.1"/>
    <property type="molecule type" value="Genomic_DNA"/>
</dbReference>
<evidence type="ECO:0000259" key="1">
    <source>
        <dbReference type="Pfam" id="PF17919"/>
    </source>
</evidence>
<dbReference type="Proteomes" id="UP001188597">
    <property type="component" value="Unassembled WGS sequence"/>
</dbReference>
<accession>A0AA88VI04</accession>
<proteinExistence type="predicted"/>
<dbReference type="Pfam" id="PF17919">
    <property type="entry name" value="RT_RNaseH_2"/>
    <property type="match status" value="1"/>
</dbReference>
<reference evidence="2" key="1">
    <citation type="submission" date="2022-12" db="EMBL/GenBank/DDBJ databases">
        <title>Draft genome assemblies for two species of Escallonia (Escalloniales).</title>
        <authorList>
            <person name="Chanderbali A."/>
            <person name="Dervinis C."/>
            <person name="Anghel I."/>
            <person name="Soltis D."/>
            <person name="Soltis P."/>
            <person name="Zapata F."/>
        </authorList>
    </citation>
    <scope>NUCLEOTIDE SEQUENCE</scope>
    <source>
        <strain evidence="2">UCBG64.0493</strain>
        <tissue evidence="2">Leaf</tissue>
    </source>
</reference>
<sequence length="410" mass="47252">MNISMDRLQKTDTPLYGFSSHLVVLEGSGVNLTPQNEVPHRTQDWRGERKPDYNSSVLHDFMSIEEQRSTHYIEDLREDTKMQRGEPAEDLVSIEVYPGVEKKTVQIGSNLKKDTKLELVNLLRTYADVFTWTAANMPRIDPEKSFKELKTYLKFSPLLSKPLPREDLFLYLSITEVAISAVLVREDDGVQKTIYYVSKALQDVETTYPKIDKIVDTLSRLAFAKITDVRRSVYLEFLNDRSINSQAEVGMIDQGPCWVDMIIKYLFKGKLPSERHEARNLRVKAARYALVEGVLYKKSFSLPYLRCLRPSESLYALQEGHEGICGQHLGGRTLAQNILRQGYYWPTMHKETIEFTRRSEICPSIAYTGRPFDFGYFSNPFCNMGNGYVRTFCSGVWTTKICDYGNRLLY</sequence>